<dbReference type="PANTHER" id="PTHR24365:SF530">
    <property type="entry name" value="MSTPROX-RELATED"/>
    <property type="match status" value="1"/>
</dbReference>
<name>A0AAE0SUQ4_9BIVA</name>
<keyword evidence="4 11" id="KW-0812">Transmembrane</keyword>
<dbReference type="InterPro" id="IPR032675">
    <property type="entry name" value="LRR_dom_sf"/>
</dbReference>
<dbReference type="PROSITE" id="PS50104">
    <property type="entry name" value="TIR"/>
    <property type="match status" value="1"/>
</dbReference>
<dbReference type="PROSITE" id="PS51450">
    <property type="entry name" value="LRR"/>
    <property type="match status" value="2"/>
</dbReference>
<accession>A0AAE0SUQ4</accession>
<dbReference type="Pfam" id="PF01582">
    <property type="entry name" value="TIR"/>
    <property type="match status" value="1"/>
</dbReference>
<keyword evidence="6" id="KW-0677">Repeat</keyword>
<dbReference type="SMART" id="SM00365">
    <property type="entry name" value="LRR_SD22"/>
    <property type="match status" value="6"/>
</dbReference>
<evidence type="ECO:0000313" key="15">
    <source>
        <dbReference type="Proteomes" id="UP001195483"/>
    </source>
</evidence>
<evidence type="ECO:0000259" key="13">
    <source>
        <dbReference type="PROSITE" id="PS50104"/>
    </source>
</evidence>
<keyword evidence="7 11" id="KW-1133">Transmembrane helix</keyword>
<dbReference type="SUPFAM" id="SSF52200">
    <property type="entry name" value="Toll/Interleukin receptor TIR domain"/>
    <property type="match status" value="1"/>
</dbReference>
<dbReference type="Pfam" id="PF13855">
    <property type="entry name" value="LRR_8"/>
    <property type="match status" value="1"/>
</dbReference>
<keyword evidence="3" id="KW-0433">Leucine-rich repeat</keyword>
<dbReference type="Gene3D" id="3.40.50.10140">
    <property type="entry name" value="Toll/interleukin-1 receptor homology (TIR) domain"/>
    <property type="match status" value="1"/>
</dbReference>
<dbReference type="Pfam" id="PF13516">
    <property type="entry name" value="LRR_6"/>
    <property type="match status" value="2"/>
</dbReference>
<dbReference type="InterPro" id="IPR000372">
    <property type="entry name" value="LRRNT"/>
</dbReference>
<reference evidence="14" key="3">
    <citation type="submission" date="2023-05" db="EMBL/GenBank/DDBJ databases">
        <authorList>
            <person name="Smith C.H."/>
        </authorList>
    </citation>
    <scope>NUCLEOTIDE SEQUENCE</scope>
    <source>
        <strain evidence="14">CHS0354</strain>
        <tissue evidence="14">Mantle</tissue>
    </source>
</reference>
<dbReference type="EMBL" id="JAEAOA010000623">
    <property type="protein sequence ID" value="KAK3598582.1"/>
    <property type="molecule type" value="Genomic_DNA"/>
</dbReference>
<reference evidence="14" key="2">
    <citation type="journal article" date="2021" name="Genome Biol. Evol.">
        <title>Developing a high-quality reference genome for a parasitic bivalve with doubly uniparental inheritance (Bivalvia: Unionida).</title>
        <authorList>
            <person name="Smith C.H."/>
        </authorList>
    </citation>
    <scope>NUCLEOTIDE SEQUENCE</scope>
    <source>
        <strain evidence="14">CHS0354</strain>
        <tissue evidence="14">Mantle</tissue>
    </source>
</reference>
<feature type="domain" description="TIR" evidence="13">
    <location>
        <begin position="574"/>
        <end position="712"/>
    </location>
</feature>
<evidence type="ECO:0000256" key="8">
    <source>
        <dbReference type="ARBA" id="ARBA00023136"/>
    </source>
</evidence>
<gene>
    <name evidence="14" type="ORF">CHS0354_009776</name>
</gene>
<dbReference type="SMART" id="SM00013">
    <property type="entry name" value="LRRNT"/>
    <property type="match status" value="1"/>
</dbReference>
<dbReference type="SMART" id="SM00369">
    <property type="entry name" value="LRR_TYP"/>
    <property type="match status" value="8"/>
</dbReference>
<keyword evidence="10" id="KW-0325">Glycoprotein</keyword>
<organism evidence="14 15">
    <name type="scientific">Potamilus streckersoni</name>
    <dbReference type="NCBI Taxonomy" id="2493646"/>
    <lineage>
        <taxon>Eukaryota</taxon>
        <taxon>Metazoa</taxon>
        <taxon>Spiralia</taxon>
        <taxon>Lophotrochozoa</taxon>
        <taxon>Mollusca</taxon>
        <taxon>Bivalvia</taxon>
        <taxon>Autobranchia</taxon>
        <taxon>Heteroconchia</taxon>
        <taxon>Palaeoheterodonta</taxon>
        <taxon>Unionida</taxon>
        <taxon>Unionoidea</taxon>
        <taxon>Unionidae</taxon>
        <taxon>Ambleminae</taxon>
        <taxon>Lampsilini</taxon>
        <taxon>Potamilus</taxon>
    </lineage>
</organism>
<evidence type="ECO:0000256" key="5">
    <source>
        <dbReference type="ARBA" id="ARBA00022729"/>
    </source>
</evidence>
<keyword evidence="8 11" id="KW-0472">Membrane</keyword>
<comment type="similarity">
    <text evidence="2">Belongs to the Toll-like receptor family.</text>
</comment>
<keyword evidence="5 12" id="KW-0732">Signal</keyword>
<evidence type="ECO:0000256" key="12">
    <source>
        <dbReference type="SAM" id="SignalP"/>
    </source>
</evidence>
<sequence length="868" mass="99213">MGKIIFSFGSFIATLILFLMNESETIQVYYCLEECKDIKCPENCICTDISVNCHDRNVTNVPRIPCGIQYLNLSNCSISNLTIIEISNLVCSFETLTFMNLSDCKISLLEEDVFTNLTQLEVVDLSSNKIGEQLQSLQRGLGSLNSAPLRELNLDHIRIRNGGLRDIFKYFSGSHLTYLSMRENQIIEFEDKVLENFTKLLHLDLHGNWINKITLSSGIQTLEMFNLSHNQINIFPPNFCDNKTGQSRYSNLTNLDLSWNQIIVPSSSYWNCLKTLKTFNLSGNDIEDITNNDSFTNLTSLETLIISEMRTTLRKIRSEAIKSDSLQHLDLRNNRLDFEEDKEVAEDIFRFVPNLKSLDISHNKLGRVGATKLFALFHLEKLIMRHVNLLQLPDNFLGNFANLTYLDLSSNKIENFSPNAFQNASALQFLNLSDNVISNFPAPPVFPATLKSLRKFDFAHNYFQCDCEIVKLQKWINKVLSDPDKKNLLSRYPDDYWCYTPHPMYHVLLKDAVPTHCKYSNYQFILSVVCSAVICLVVAVVLVVMYVYRWKIKLLLHNMRQRRRDGYCQLTRSLEYNTYLVYAEKDSAWVIHELMKELEEARYNVYIRDRYSVPGVARCDEIVDNIYKSKTVILVLSKNFMACQWCNYQLNVAQARAVKLGPHFMIPVFLEGIDTSRMTRSLKHLFRTLKPIEWARQSTKNRLFWSELKTALDAETSHEFEETGYQSCAAEYAYINTDRDFIHSEVLERSPEIKTSSSGDSIASAIVSCVEKFAPKLLCNVLLPLGLITASGAVFGVAHNAVVGNGFAHIGVSSSKRAMVTSSGGYPNRKSEKANNTISCNRQTMFYVPLKLTLWSLTKENVAKDARS</sequence>
<dbReference type="PANTHER" id="PTHR24365">
    <property type="entry name" value="TOLL-LIKE RECEPTOR"/>
    <property type="match status" value="1"/>
</dbReference>
<dbReference type="Gene3D" id="3.80.10.10">
    <property type="entry name" value="Ribonuclease Inhibitor"/>
    <property type="match status" value="3"/>
</dbReference>
<dbReference type="GO" id="GO:0005886">
    <property type="term" value="C:plasma membrane"/>
    <property type="evidence" value="ECO:0007669"/>
    <property type="project" value="TreeGrafter"/>
</dbReference>
<dbReference type="GO" id="GO:0007165">
    <property type="term" value="P:signal transduction"/>
    <property type="evidence" value="ECO:0007669"/>
    <property type="project" value="InterPro"/>
</dbReference>
<comment type="caution">
    <text evidence="14">The sequence shown here is derived from an EMBL/GenBank/DDBJ whole genome shotgun (WGS) entry which is preliminary data.</text>
</comment>
<dbReference type="InterPro" id="IPR001611">
    <property type="entry name" value="Leu-rich_rpt"/>
</dbReference>
<dbReference type="InterPro" id="IPR003591">
    <property type="entry name" value="Leu-rich_rpt_typical-subtyp"/>
</dbReference>
<evidence type="ECO:0000256" key="6">
    <source>
        <dbReference type="ARBA" id="ARBA00022737"/>
    </source>
</evidence>
<evidence type="ECO:0000256" key="3">
    <source>
        <dbReference type="ARBA" id="ARBA00022614"/>
    </source>
</evidence>
<proteinExistence type="inferred from homology"/>
<evidence type="ECO:0000313" key="14">
    <source>
        <dbReference type="EMBL" id="KAK3598582.1"/>
    </source>
</evidence>
<keyword evidence="9" id="KW-0675">Receptor</keyword>
<dbReference type="InterPro" id="IPR000157">
    <property type="entry name" value="TIR_dom"/>
</dbReference>
<evidence type="ECO:0000256" key="10">
    <source>
        <dbReference type="ARBA" id="ARBA00023180"/>
    </source>
</evidence>
<feature type="transmembrane region" description="Helical" evidence="11">
    <location>
        <begin position="524"/>
        <end position="548"/>
    </location>
</feature>
<evidence type="ECO:0000256" key="4">
    <source>
        <dbReference type="ARBA" id="ARBA00022692"/>
    </source>
</evidence>
<dbReference type="AlphaFoldDB" id="A0AAE0SUQ4"/>
<evidence type="ECO:0000256" key="1">
    <source>
        <dbReference type="ARBA" id="ARBA00004167"/>
    </source>
</evidence>
<protein>
    <recommendedName>
        <fullName evidence="13">TIR domain-containing protein</fullName>
    </recommendedName>
</protein>
<comment type="subcellular location">
    <subcellularLocation>
        <location evidence="1">Membrane</location>
        <topology evidence="1">Single-pass membrane protein</topology>
    </subcellularLocation>
</comment>
<evidence type="ECO:0000256" key="9">
    <source>
        <dbReference type="ARBA" id="ARBA00023170"/>
    </source>
</evidence>
<reference evidence="14" key="1">
    <citation type="journal article" date="2021" name="Genome Biol. Evol.">
        <title>A High-Quality Reference Genome for a Parasitic Bivalve with Doubly Uniparental Inheritance (Bivalvia: Unionida).</title>
        <authorList>
            <person name="Smith C.H."/>
        </authorList>
    </citation>
    <scope>NUCLEOTIDE SEQUENCE</scope>
    <source>
        <strain evidence="14">CHS0354</strain>
    </source>
</reference>
<evidence type="ECO:0000256" key="11">
    <source>
        <dbReference type="SAM" id="Phobius"/>
    </source>
</evidence>
<dbReference type="InterPro" id="IPR035897">
    <property type="entry name" value="Toll_tir_struct_dom_sf"/>
</dbReference>
<dbReference type="SUPFAM" id="SSF52058">
    <property type="entry name" value="L domain-like"/>
    <property type="match status" value="2"/>
</dbReference>
<dbReference type="Pfam" id="PF00560">
    <property type="entry name" value="LRR_1"/>
    <property type="match status" value="1"/>
</dbReference>
<dbReference type="Proteomes" id="UP001195483">
    <property type="component" value="Unassembled WGS sequence"/>
</dbReference>
<feature type="signal peptide" evidence="12">
    <location>
        <begin position="1"/>
        <end position="25"/>
    </location>
</feature>
<evidence type="ECO:0000256" key="2">
    <source>
        <dbReference type="ARBA" id="ARBA00009634"/>
    </source>
</evidence>
<evidence type="ECO:0000256" key="7">
    <source>
        <dbReference type="ARBA" id="ARBA00022989"/>
    </source>
</evidence>
<keyword evidence="15" id="KW-1185">Reference proteome</keyword>
<dbReference type="SMART" id="SM00255">
    <property type="entry name" value="TIR"/>
    <property type="match status" value="1"/>
</dbReference>
<feature type="chain" id="PRO_5042081994" description="TIR domain-containing protein" evidence="12">
    <location>
        <begin position="26"/>
        <end position="868"/>
    </location>
</feature>
<dbReference type="GO" id="GO:0038023">
    <property type="term" value="F:signaling receptor activity"/>
    <property type="evidence" value="ECO:0007669"/>
    <property type="project" value="TreeGrafter"/>
</dbReference>
<dbReference type="Pfam" id="PF01462">
    <property type="entry name" value="LRRNT"/>
    <property type="match status" value="1"/>
</dbReference>